<reference evidence="1" key="3">
    <citation type="submission" date="2022-01" db="UniProtKB">
        <authorList>
            <consortium name="EnsemblPlants"/>
        </authorList>
    </citation>
    <scope>IDENTIFICATION</scope>
    <source>
        <strain evidence="1">subsp. vulgare</strain>
    </source>
</reference>
<dbReference type="Gramene" id="HORVU.MOREX.r3.5HG0465830.1">
    <property type="protein sequence ID" value="HORVU.MOREX.r3.5HG0465830.1"/>
    <property type="gene ID" value="HORVU.MOREX.r3.5HG0465830"/>
</dbReference>
<organism evidence="1 2">
    <name type="scientific">Hordeum vulgare subsp. vulgare</name>
    <name type="common">Domesticated barley</name>
    <dbReference type="NCBI Taxonomy" id="112509"/>
    <lineage>
        <taxon>Eukaryota</taxon>
        <taxon>Viridiplantae</taxon>
        <taxon>Streptophyta</taxon>
        <taxon>Embryophyta</taxon>
        <taxon>Tracheophyta</taxon>
        <taxon>Spermatophyta</taxon>
        <taxon>Magnoliopsida</taxon>
        <taxon>Liliopsida</taxon>
        <taxon>Poales</taxon>
        <taxon>Poaceae</taxon>
        <taxon>BOP clade</taxon>
        <taxon>Pooideae</taxon>
        <taxon>Triticodae</taxon>
        <taxon>Triticeae</taxon>
        <taxon>Hordeinae</taxon>
        <taxon>Hordeum</taxon>
    </lineage>
</organism>
<dbReference type="Proteomes" id="UP000011116">
    <property type="component" value="Chromosome 5H"/>
</dbReference>
<dbReference type="AlphaFoldDB" id="A0A8I6YFF7"/>
<evidence type="ECO:0000313" key="1">
    <source>
        <dbReference type="EnsemblPlants" id="HORVU.MOREX.r3.5HG0465830.1"/>
    </source>
</evidence>
<name>A0A8I6YFF7_HORVV</name>
<reference evidence="1" key="2">
    <citation type="submission" date="2020-10" db="EMBL/GenBank/DDBJ databases">
        <authorList>
            <person name="Scholz U."/>
            <person name="Mascher M."/>
            <person name="Fiebig A."/>
        </authorList>
    </citation>
    <scope>NUCLEOTIDE SEQUENCE [LARGE SCALE GENOMIC DNA]</scope>
    <source>
        <strain evidence="1">cv. Morex</strain>
    </source>
</reference>
<keyword evidence="2" id="KW-1185">Reference proteome</keyword>
<accession>A0A8I6YFF7</accession>
<protein>
    <submittedName>
        <fullName evidence="1">Uncharacterized protein</fullName>
    </submittedName>
</protein>
<dbReference type="EnsemblPlants" id="HORVU.MOREX.r3.5HG0465830.1">
    <property type="protein sequence ID" value="HORVU.MOREX.r3.5HG0465830.1"/>
    <property type="gene ID" value="HORVU.MOREX.r3.5HG0465830"/>
</dbReference>
<reference evidence="2" key="1">
    <citation type="journal article" date="2012" name="Nature">
        <title>A physical, genetic and functional sequence assembly of the barley genome.</title>
        <authorList>
            <consortium name="The International Barley Genome Sequencing Consortium"/>
            <person name="Mayer K.F."/>
            <person name="Waugh R."/>
            <person name="Brown J.W."/>
            <person name="Schulman A."/>
            <person name="Langridge P."/>
            <person name="Platzer M."/>
            <person name="Fincher G.B."/>
            <person name="Muehlbauer G.J."/>
            <person name="Sato K."/>
            <person name="Close T.J."/>
            <person name="Wise R.P."/>
            <person name="Stein N."/>
        </authorList>
    </citation>
    <scope>NUCLEOTIDE SEQUENCE [LARGE SCALE GENOMIC DNA]</scope>
    <source>
        <strain evidence="2">cv. Morex</strain>
    </source>
</reference>
<evidence type="ECO:0000313" key="2">
    <source>
        <dbReference type="Proteomes" id="UP000011116"/>
    </source>
</evidence>
<dbReference type="Gramene" id="HORVU.MOREX.r2.5HG0385610.1">
    <property type="protein sequence ID" value="HORVU.MOREX.r2.5HG0385610.1"/>
    <property type="gene ID" value="HORVU.MOREX.r2.5HG0385610"/>
</dbReference>
<proteinExistence type="predicted"/>
<sequence>MCPSQRKAHDGERGLRRTPTNLMSCALAGPPFLAPLLSSPSAAHMVMLTILVHINKDLLVGSPMFCPSCWSILD</sequence>